<dbReference type="SUPFAM" id="SSF51182">
    <property type="entry name" value="RmlC-like cupins"/>
    <property type="match status" value="1"/>
</dbReference>
<reference evidence="3 4" key="1">
    <citation type="submission" date="2016-08" db="EMBL/GenBank/DDBJ databases">
        <title>Complete Genome Sequence Of The Indigo Reducing Clostridium isatidis DSM15098.</title>
        <authorList>
            <person name="Little G.T."/>
            <person name="Minton N.P."/>
        </authorList>
    </citation>
    <scope>NUCLEOTIDE SEQUENCE [LARGE SCALE GENOMIC DNA]</scope>
    <source>
        <strain evidence="3 4">DSM 15098</strain>
    </source>
</reference>
<dbReference type="Pfam" id="PF00908">
    <property type="entry name" value="dTDP_sugar_isom"/>
    <property type="match status" value="1"/>
</dbReference>
<dbReference type="RefSeq" id="WP_119866375.1">
    <property type="nucleotide sequence ID" value="NZ_CP016786.1"/>
</dbReference>
<dbReference type="AlphaFoldDB" id="A0A343JFE3"/>
<proteinExistence type="predicted"/>
<dbReference type="GO" id="GO:0008830">
    <property type="term" value="F:dTDP-4-dehydrorhamnose 3,5-epimerase activity"/>
    <property type="evidence" value="ECO:0007669"/>
    <property type="project" value="InterPro"/>
</dbReference>
<feature type="active site" description="Proton acceptor" evidence="1">
    <location>
        <position position="62"/>
    </location>
</feature>
<organism evidence="3 4">
    <name type="scientific">Clostridium isatidis</name>
    <dbReference type="NCBI Taxonomy" id="182773"/>
    <lineage>
        <taxon>Bacteria</taxon>
        <taxon>Bacillati</taxon>
        <taxon>Bacillota</taxon>
        <taxon>Clostridia</taxon>
        <taxon>Eubacteriales</taxon>
        <taxon>Clostridiaceae</taxon>
        <taxon>Clostridium</taxon>
    </lineage>
</organism>
<dbReference type="PANTHER" id="PTHR21047">
    <property type="entry name" value="DTDP-6-DEOXY-D-GLUCOSE-3,5 EPIMERASE"/>
    <property type="match status" value="1"/>
</dbReference>
<dbReference type="PANTHER" id="PTHR21047:SF2">
    <property type="entry name" value="THYMIDINE DIPHOSPHO-4-KETO-RHAMNOSE 3,5-EPIMERASE"/>
    <property type="match status" value="1"/>
</dbReference>
<name>A0A343JFE3_9CLOT</name>
<evidence type="ECO:0000313" key="3">
    <source>
        <dbReference type="EMBL" id="ASW44251.1"/>
    </source>
</evidence>
<protein>
    <submittedName>
        <fullName evidence="3">dTDP-4-dehydrorhamnose 3,5-epimerase</fullName>
    </submittedName>
</protein>
<dbReference type="InterPro" id="IPR011051">
    <property type="entry name" value="RmlC_Cupin_sf"/>
</dbReference>
<dbReference type="KEGG" id="cia:BEN51_12540"/>
<gene>
    <name evidence="3" type="ORF">BEN51_12540</name>
</gene>
<dbReference type="GO" id="GO:0019305">
    <property type="term" value="P:dTDP-rhamnose biosynthetic process"/>
    <property type="evidence" value="ECO:0007669"/>
    <property type="project" value="TreeGrafter"/>
</dbReference>
<accession>A0A343JFE3</accession>
<evidence type="ECO:0000313" key="4">
    <source>
        <dbReference type="Proteomes" id="UP000264883"/>
    </source>
</evidence>
<evidence type="ECO:0000256" key="2">
    <source>
        <dbReference type="PIRSR" id="PIRSR600888-3"/>
    </source>
</evidence>
<feature type="site" description="Participates in a stacking interaction with the thymidine ring of dTDP-4-oxo-6-deoxyglucose" evidence="2">
    <location>
        <position position="139"/>
    </location>
</feature>
<feature type="active site" description="Proton donor" evidence="1">
    <location>
        <position position="133"/>
    </location>
</feature>
<dbReference type="InterPro" id="IPR000888">
    <property type="entry name" value="RmlC-like"/>
</dbReference>
<dbReference type="EMBL" id="CP016786">
    <property type="protein sequence ID" value="ASW44251.1"/>
    <property type="molecule type" value="Genomic_DNA"/>
</dbReference>
<evidence type="ECO:0000256" key="1">
    <source>
        <dbReference type="PIRSR" id="PIRSR600888-1"/>
    </source>
</evidence>
<sequence length="183" mass="21579">MFRFEELEVDGCYLITPMVLMEDKCDFIKIFNNTQFNIYGLSTEFKEECYAIAKPGVVRGMHFQRPPEAHDKLVTCLSGSIQDVVVDLRKKSRTFGKYTVIELNENNRNIIYIPSGCAHGYYIKGEKNAIIYYKVTKPYILSLRDGIHWSSLNIPWEFLDKYEVEVEEEDEKWPRFEEFESPF</sequence>
<dbReference type="Proteomes" id="UP000264883">
    <property type="component" value="Chromosome"/>
</dbReference>
<keyword evidence="4" id="KW-1185">Reference proteome</keyword>
<dbReference type="OrthoDB" id="9800680at2"/>
<dbReference type="GO" id="GO:0005829">
    <property type="term" value="C:cytosol"/>
    <property type="evidence" value="ECO:0007669"/>
    <property type="project" value="TreeGrafter"/>
</dbReference>
<dbReference type="GO" id="GO:0000271">
    <property type="term" value="P:polysaccharide biosynthetic process"/>
    <property type="evidence" value="ECO:0007669"/>
    <property type="project" value="TreeGrafter"/>
</dbReference>
<dbReference type="InterPro" id="IPR014710">
    <property type="entry name" value="RmlC-like_jellyroll"/>
</dbReference>
<dbReference type="Gene3D" id="2.60.120.10">
    <property type="entry name" value="Jelly Rolls"/>
    <property type="match status" value="1"/>
</dbReference>